<accession>A0ABP8KLL7</accession>
<keyword evidence="5" id="KW-1185">Reference proteome</keyword>
<keyword evidence="4" id="KW-0378">Hydrolase</keyword>
<dbReference type="RefSeq" id="WP_345207380.1">
    <property type="nucleotide sequence ID" value="NZ_BAABGM010000019.1"/>
</dbReference>
<dbReference type="InterPro" id="IPR003010">
    <property type="entry name" value="C-N_Hydrolase"/>
</dbReference>
<feature type="domain" description="CN hydrolase" evidence="3">
    <location>
        <begin position="4"/>
        <end position="276"/>
    </location>
</feature>
<proteinExistence type="inferred from homology"/>
<organism evidence="4 5">
    <name type="scientific">Fodinibacter luteus</name>
    <dbReference type="NCBI Taxonomy" id="552064"/>
    <lineage>
        <taxon>Bacteria</taxon>
        <taxon>Bacillati</taxon>
        <taxon>Actinomycetota</taxon>
        <taxon>Actinomycetes</taxon>
        <taxon>Micrococcales</taxon>
        <taxon>Intrasporangiaceae</taxon>
        <taxon>Fodinibacter (ex Wang et al. 2009)</taxon>
    </lineage>
</organism>
<comment type="caution">
    <text evidence="4">The sequence shown here is derived from an EMBL/GenBank/DDBJ whole genome shotgun (WGS) entry which is preliminary data.</text>
</comment>
<dbReference type="InterPro" id="IPR044149">
    <property type="entry name" value="Nitrilases_CHs"/>
</dbReference>
<dbReference type="SUPFAM" id="SSF56317">
    <property type="entry name" value="Carbon-nitrogen hydrolase"/>
    <property type="match status" value="1"/>
</dbReference>
<dbReference type="InterPro" id="IPR036526">
    <property type="entry name" value="C-N_Hydrolase_sf"/>
</dbReference>
<comment type="similarity">
    <text evidence="1">Belongs to the carbon-nitrogen hydrolase superfamily. Nitrilase family.</text>
</comment>
<feature type="compositionally biased region" description="Polar residues" evidence="2">
    <location>
        <begin position="302"/>
        <end position="314"/>
    </location>
</feature>
<dbReference type="GO" id="GO:0016787">
    <property type="term" value="F:hydrolase activity"/>
    <property type="evidence" value="ECO:0007669"/>
    <property type="project" value="UniProtKB-KW"/>
</dbReference>
<sequence>MGRLKIAAVQATYVLMNRDATIDRVEELTSEAAQEGAQLVVFPEAFVPGTPIWIDTRPIWDGDDEWFGMLSDNAVVIPSPAADRLAAIAEKYGVWLVVGVQERELTGSTIYNTVLYFSPEGRLVDRHRKLVPTGSERTVWGMGDGSTLRVVDTAQGRIGGLICWENYMPLARFHLYAQGVDVWLAPTLAQGDGWIATMQHLARENRMFVVGVNPVLHVDRIPEDFPDRERLVPATFVEENGPWIEPGNTVIVGPSGAVIAGPVREAEETLMAELDLAEVAASRRFMDPTGHYNRPDIFRLQVDTTSRQATTTIGTHDPDSGRDSHPTP</sequence>
<feature type="compositionally biased region" description="Basic and acidic residues" evidence="2">
    <location>
        <begin position="316"/>
        <end position="328"/>
    </location>
</feature>
<protein>
    <submittedName>
        <fullName evidence="4">Carbon-nitrogen hydrolase family protein</fullName>
    </submittedName>
</protein>
<evidence type="ECO:0000313" key="4">
    <source>
        <dbReference type="EMBL" id="GAA4410213.1"/>
    </source>
</evidence>
<dbReference type="PROSITE" id="PS00921">
    <property type="entry name" value="NITRIL_CHT_2"/>
    <property type="match status" value="1"/>
</dbReference>
<dbReference type="Proteomes" id="UP001500945">
    <property type="component" value="Unassembled WGS sequence"/>
</dbReference>
<dbReference type="EMBL" id="BAABGM010000019">
    <property type="protein sequence ID" value="GAA4410213.1"/>
    <property type="molecule type" value="Genomic_DNA"/>
</dbReference>
<dbReference type="PROSITE" id="PS50263">
    <property type="entry name" value="CN_HYDROLASE"/>
    <property type="match status" value="1"/>
</dbReference>
<dbReference type="CDD" id="cd07564">
    <property type="entry name" value="nitrilases_CHs"/>
    <property type="match status" value="1"/>
</dbReference>
<dbReference type="PANTHER" id="PTHR46044">
    <property type="entry name" value="NITRILASE"/>
    <property type="match status" value="1"/>
</dbReference>
<evidence type="ECO:0000256" key="1">
    <source>
        <dbReference type="ARBA" id="ARBA00008129"/>
    </source>
</evidence>
<feature type="region of interest" description="Disordered" evidence="2">
    <location>
        <begin position="296"/>
        <end position="328"/>
    </location>
</feature>
<evidence type="ECO:0000256" key="2">
    <source>
        <dbReference type="SAM" id="MobiDB-lite"/>
    </source>
</evidence>
<dbReference type="InterPro" id="IPR000132">
    <property type="entry name" value="Nitrilase/CN_hydratase_CS"/>
</dbReference>
<dbReference type="Gene3D" id="3.60.110.10">
    <property type="entry name" value="Carbon-nitrogen hydrolase"/>
    <property type="match status" value="1"/>
</dbReference>
<gene>
    <name evidence="4" type="ORF">GCM10023168_29690</name>
</gene>
<dbReference type="Pfam" id="PF00795">
    <property type="entry name" value="CN_hydrolase"/>
    <property type="match status" value="1"/>
</dbReference>
<name>A0ABP8KLL7_9MICO</name>
<reference evidence="5" key="1">
    <citation type="journal article" date="2019" name="Int. J. Syst. Evol. Microbiol.">
        <title>The Global Catalogue of Microorganisms (GCM) 10K type strain sequencing project: providing services to taxonomists for standard genome sequencing and annotation.</title>
        <authorList>
            <consortium name="The Broad Institute Genomics Platform"/>
            <consortium name="The Broad Institute Genome Sequencing Center for Infectious Disease"/>
            <person name="Wu L."/>
            <person name="Ma J."/>
        </authorList>
    </citation>
    <scope>NUCLEOTIDE SEQUENCE [LARGE SCALE GENOMIC DNA]</scope>
    <source>
        <strain evidence="5">JCM 17809</strain>
    </source>
</reference>
<evidence type="ECO:0000313" key="5">
    <source>
        <dbReference type="Proteomes" id="UP001500945"/>
    </source>
</evidence>
<evidence type="ECO:0000259" key="3">
    <source>
        <dbReference type="PROSITE" id="PS50263"/>
    </source>
</evidence>
<dbReference type="PANTHER" id="PTHR46044:SF1">
    <property type="entry name" value="CN HYDROLASE DOMAIN-CONTAINING PROTEIN"/>
    <property type="match status" value="1"/>
</dbReference>